<evidence type="ECO:0000313" key="10">
    <source>
        <dbReference type="Proteomes" id="UP001500994"/>
    </source>
</evidence>
<evidence type="ECO:0000256" key="6">
    <source>
        <dbReference type="SAM" id="MobiDB-lite"/>
    </source>
</evidence>
<reference evidence="9 10" key="1">
    <citation type="journal article" date="2019" name="Int. J. Syst. Evol. Microbiol.">
        <title>The Global Catalogue of Microorganisms (GCM) 10K type strain sequencing project: providing services to taxonomists for standard genome sequencing and annotation.</title>
        <authorList>
            <consortium name="The Broad Institute Genomics Platform"/>
            <consortium name="The Broad Institute Genome Sequencing Center for Infectious Disease"/>
            <person name="Wu L."/>
            <person name="Ma J."/>
        </authorList>
    </citation>
    <scope>NUCLEOTIDE SEQUENCE [LARGE SCALE GENOMIC DNA]</scope>
    <source>
        <strain evidence="9 10">JCM 16374</strain>
    </source>
</reference>
<dbReference type="CDD" id="cd17316">
    <property type="entry name" value="MFS_SV2_like"/>
    <property type="match status" value="1"/>
</dbReference>
<protein>
    <submittedName>
        <fullName evidence="9">MFS transporter</fullName>
    </submittedName>
</protein>
<feature type="transmembrane region" description="Helical" evidence="7">
    <location>
        <begin position="174"/>
        <end position="191"/>
    </location>
</feature>
<keyword evidence="2" id="KW-0813">Transport</keyword>
<dbReference type="InterPro" id="IPR011701">
    <property type="entry name" value="MFS"/>
</dbReference>
<evidence type="ECO:0000256" key="5">
    <source>
        <dbReference type="ARBA" id="ARBA00023136"/>
    </source>
</evidence>
<dbReference type="PANTHER" id="PTHR23511:SF34">
    <property type="entry name" value="SYNAPTIC VESICLE GLYCOPROTEIN 2"/>
    <property type="match status" value="1"/>
</dbReference>
<keyword evidence="5 7" id="KW-0472">Membrane</keyword>
<dbReference type="Proteomes" id="UP001500994">
    <property type="component" value="Unassembled WGS sequence"/>
</dbReference>
<feature type="transmembrane region" description="Helical" evidence="7">
    <location>
        <begin position="416"/>
        <end position="436"/>
    </location>
</feature>
<dbReference type="EMBL" id="BAAARK010000004">
    <property type="protein sequence ID" value="GAA2653345.1"/>
    <property type="molecule type" value="Genomic_DNA"/>
</dbReference>
<dbReference type="Pfam" id="PF07690">
    <property type="entry name" value="MFS_1"/>
    <property type="match status" value="1"/>
</dbReference>
<organism evidence="9 10">
    <name type="scientific">Streptomyces lunalinharesii</name>
    <dbReference type="NCBI Taxonomy" id="333384"/>
    <lineage>
        <taxon>Bacteria</taxon>
        <taxon>Bacillati</taxon>
        <taxon>Actinomycetota</taxon>
        <taxon>Actinomycetes</taxon>
        <taxon>Kitasatosporales</taxon>
        <taxon>Streptomycetaceae</taxon>
        <taxon>Streptomyces</taxon>
    </lineage>
</organism>
<feature type="transmembrane region" description="Helical" evidence="7">
    <location>
        <begin position="58"/>
        <end position="75"/>
    </location>
</feature>
<feature type="domain" description="Major facilitator superfamily (MFS) profile" evidence="8">
    <location>
        <begin position="21"/>
        <end position="440"/>
    </location>
</feature>
<evidence type="ECO:0000256" key="7">
    <source>
        <dbReference type="SAM" id="Phobius"/>
    </source>
</evidence>
<keyword evidence="4 7" id="KW-1133">Transmembrane helix</keyword>
<dbReference type="Gene3D" id="1.20.1250.20">
    <property type="entry name" value="MFS general substrate transporter like domains"/>
    <property type="match status" value="1"/>
</dbReference>
<dbReference type="InterPro" id="IPR020846">
    <property type="entry name" value="MFS_dom"/>
</dbReference>
<feature type="transmembrane region" description="Helical" evidence="7">
    <location>
        <begin position="294"/>
        <end position="318"/>
    </location>
</feature>
<evidence type="ECO:0000259" key="8">
    <source>
        <dbReference type="PROSITE" id="PS50850"/>
    </source>
</evidence>
<keyword evidence="10" id="KW-1185">Reference proteome</keyword>
<comment type="caution">
    <text evidence="9">The sequence shown here is derived from an EMBL/GenBank/DDBJ whole genome shotgun (WGS) entry which is preliminary data.</text>
</comment>
<evidence type="ECO:0000256" key="3">
    <source>
        <dbReference type="ARBA" id="ARBA00022692"/>
    </source>
</evidence>
<feature type="transmembrane region" description="Helical" evidence="7">
    <location>
        <begin position="87"/>
        <end position="105"/>
    </location>
</feature>
<evidence type="ECO:0000256" key="4">
    <source>
        <dbReference type="ARBA" id="ARBA00022989"/>
    </source>
</evidence>
<evidence type="ECO:0000313" key="9">
    <source>
        <dbReference type="EMBL" id="GAA2653345.1"/>
    </source>
</evidence>
<dbReference type="InterPro" id="IPR036259">
    <property type="entry name" value="MFS_trans_sf"/>
</dbReference>
<accession>A0ABN3RIF0</accession>
<feature type="transmembrane region" description="Helical" evidence="7">
    <location>
        <begin position="385"/>
        <end position="404"/>
    </location>
</feature>
<feature type="compositionally biased region" description="Low complexity" evidence="6">
    <location>
        <begin position="451"/>
        <end position="476"/>
    </location>
</feature>
<feature type="transmembrane region" description="Helical" evidence="7">
    <location>
        <begin position="325"/>
        <end position="344"/>
    </location>
</feature>
<proteinExistence type="predicted"/>
<dbReference type="RefSeq" id="WP_344574458.1">
    <property type="nucleotide sequence ID" value="NZ_BAAARK010000004.1"/>
</dbReference>
<dbReference type="SUPFAM" id="SSF103473">
    <property type="entry name" value="MFS general substrate transporter"/>
    <property type="match status" value="1"/>
</dbReference>
<feature type="region of interest" description="Disordered" evidence="6">
    <location>
        <begin position="442"/>
        <end position="482"/>
    </location>
</feature>
<feature type="transmembrane region" description="Helical" evidence="7">
    <location>
        <begin position="145"/>
        <end position="168"/>
    </location>
</feature>
<name>A0ABN3RIF0_9ACTN</name>
<feature type="transmembrane region" description="Helical" evidence="7">
    <location>
        <begin position="262"/>
        <end position="282"/>
    </location>
</feature>
<comment type="subcellular location">
    <subcellularLocation>
        <location evidence="1">Cell membrane</location>
        <topology evidence="1">Multi-pass membrane protein</topology>
    </subcellularLocation>
</comment>
<feature type="transmembrane region" description="Helical" evidence="7">
    <location>
        <begin position="111"/>
        <end position="133"/>
    </location>
</feature>
<gene>
    <name evidence="9" type="ORF">GCM10009864_17670</name>
</gene>
<dbReference type="PROSITE" id="PS50850">
    <property type="entry name" value="MFS"/>
    <property type="match status" value="1"/>
</dbReference>
<feature type="transmembrane region" description="Helical" evidence="7">
    <location>
        <begin position="350"/>
        <end position="373"/>
    </location>
</feature>
<feature type="transmembrane region" description="Helical" evidence="7">
    <location>
        <begin position="21"/>
        <end position="46"/>
    </location>
</feature>
<evidence type="ECO:0000256" key="2">
    <source>
        <dbReference type="ARBA" id="ARBA00022448"/>
    </source>
</evidence>
<sequence>MKTGDQIVQELPWKWGVQGKVFVIGGLGYLFDAYDIALNGFLMPLLGEHFHLAPADRGLVATANLVGMAVGAVAWGTVADRIGRKKAFSVTLLIFAAFSVLGAFAPTYPVFLVLRFAAGVGLGGCIPVDYALVGEFAPRRYRGRVLTALDAWWPIGVTLCGLVSTGLLPAADNWRWMLAVMSVPALLLFCVRRGVPESPVHLARQGREAAARAVIDALVARTGAAPEPYAIPAPVVESGARGPRAVGEQLVRIWAFSPRITSAAWLLFAAVMMVYYAALSWLPSILTDQGLGNTAAFTGTTVMSGVGIVGVLVSTALVDVIGRKWLIGLSAPLAALALVLFALVRREPAAAVAALAVFGFLMQLAIPALYAYVAELYPTRLRASGFGWASSVSRVLTGFAPLLFGSVLWPVLGLPLTFGVLGLAVLAAVGWTAVAAPETKGRALDDEPAADRTAAVRSAAPTATGAADPPGTALTAPRRRPS</sequence>
<evidence type="ECO:0000256" key="1">
    <source>
        <dbReference type="ARBA" id="ARBA00004651"/>
    </source>
</evidence>
<keyword evidence="3 7" id="KW-0812">Transmembrane</keyword>
<dbReference type="PANTHER" id="PTHR23511">
    <property type="entry name" value="SYNAPTIC VESICLE GLYCOPROTEIN 2"/>
    <property type="match status" value="1"/>
</dbReference>